<feature type="domain" description="DUF5680" evidence="1">
    <location>
        <begin position="50"/>
        <end position="153"/>
    </location>
</feature>
<dbReference type="eggNOG" id="ENOG5033UMJ">
    <property type="taxonomic scope" value="Bacteria"/>
</dbReference>
<dbReference type="EMBL" id="CP003348">
    <property type="protein sequence ID" value="AFL99898.1"/>
    <property type="molecule type" value="Genomic_DNA"/>
</dbReference>
<reference evidence="2 3" key="2">
    <citation type="journal article" date="2015" name="J. Bacteriol.">
        <title>Genomic, proteomic, and biochemical analysis of the organohalide respiratory pathway in Desulfitobacterium dehalogenans.</title>
        <authorList>
            <person name="Kruse T."/>
            <person name="van de Pas B.A."/>
            <person name="Atteia A."/>
            <person name="Krab K."/>
            <person name="Hagen W.R."/>
            <person name="Goodwin L."/>
            <person name="Chain P."/>
            <person name="Boeren S."/>
            <person name="Maphosa F."/>
            <person name="Schraa G."/>
            <person name="de Vos W.M."/>
            <person name="van der Oost J."/>
            <person name="Smidt H."/>
            <person name="Stams A.J."/>
        </authorList>
    </citation>
    <scope>NUCLEOTIDE SEQUENCE [LARGE SCALE GENOMIC DNA]</scope>
    <source>
        <strain evidence="3">ATCC 51507 / DSM 9161 / JW/IU-DC1</strain>
    </source>
</reference>
<keyword evidence="3" id="KW-1185">Reference proteome</keyword>
<sequence length="168" mass="19926">MITQDRLMQILIKGRYECYARKSTDYNPYVKSDLYDWKFTLPIDNYSFTDAYQGFNPYSGVEYIYVDQIKLPIWSCDYIGYVNLDSIMSAEAIYAFLKEARGIHLMNCQGNLFSDYEYENEFLRYKTYFQGNLAGLLQKEEFFYKNKLVAQQLSAGRLNEQLLRNPSR</sequence>
<dbReference type="OrthoDB" id="1807228at2"/>
<evidence type="ECO:0000259" key="1">
    <source>
        <dbReference type="Pfam" id="PF18931"/>
    </source>
</evidence>
<dbReference type="Pfam" id="PF18931">
    <property type="entry name" value="DUF5680"/>
    <property type="match status" value="1"/>
</dbReference>
<protein>
    <recommendedName>
        <fullName evidence="1">DUF5680 domain-containing protein</fullName>
    </recommendedName>
</protein>
<name>I4A7G4_DESDJ</name>
<reference evidence="3" key="1">
    <citation type="submission" date="2012-06" db="EMBL/GenBank/DDBJ databases">
        <title>Complete sequence of Desulfitobacterium dehalogenans ATCC 51507.</title>
        <authorList>
            <person name="Lucas S."/>
            <person name="Han J."/>
            <person name="Lapidus A."/>
            <person name="Cheng J.-F."/>
            <person name="Goodwin L."/>
            <person name="Pitluck S."/>
            <person name="Peters L."/>
            <person name="Ovchinnikova G."/>
            <person name="Teshima H."/>
            <person name="Detter J.C."/>
            <person name="Han C."/>
            <person name="Tapia R."/>
            <person name="Land M."/>
            <person name="Hauser L."/>
            <person name="Kyrpides N."/>
            <person name="Ivanova N."/>
            <person name="Pagani I."/>
            <person name="Kruse T."/>
            <person name="de Vos W.M."/>
            <person name="Smidt H."/>
            <person name="Woyke T."/>
        </authorList>
    </citation>
    <scope>NUCLEOTIDE SEQUENCE [LARGE SCALE GENOMIC DNA]</scope>
    <source>
        <strain evidence="3">ATCC 51507 / DSM 9161 / JW/IU-DC1</strain>
    </source>
</reference>
<dbReference type="InterPro" id="IPR043735">
    <property type="entry name" value="DUF5680"/>
</dbReference>
<dbReference type="HOGENOM" id="CLU_133320_0_0_9"/>
<gene>
    <name evidence="2" type="ordered locus">Desde_1481</name>
</gene>
<proteinExistence type="predicted"/>
<evidence type="ECO:0000313" key="3">
    <source>
        <dbReference type="Proteomes" id="UP000006053"/>
    </source>
</evidence>
<dbReference type="AlphaFoldDB" id="I4A7G4"/>
<accession>I4A7G4</accession>
<dbReference type="RefSeq" id="WP_014793388.1">
    <property type="nucleotide sequence ID" value="NC_018017.1"/>
</dbReference>
<dbReference type="KEGG" id="ddh:Desde_1481"/>
<dbReference type="Proteomes" id="UP000006053">
    <property type="component" value="Chromosome"/>
</dbReference>
<dbReference type="STRING" id="756499.Desde_1481"/>
<organism evidence="2 3">
    <name type="scientific">Desulfitobacterium dehalogenans (strain ATCC 51507 / DSM 9161 / JW/IU-DC1)</name>
    <dbReference type="NCBI Taxonomy" id="756499"/>
    <lineage>
        <taxon>Bacteria</taxon>
        <taxon>Bacillati</taxon>
        <taxon>Bacillota</taxon>
        <taxon>Clostridia</taxon>
        <taxon>Eubacteriales</taxon>
        <taxon>Desulfitobacteriaceae</taxon>
        <taxon>Desulfitobacterium</taxon>
    </lineage>
</organism>
<evidence type="ECO:0000313" key="2">
    <source>
        <dbReference type="EMBL" id="AFL99898.1"/>
    </source>
</evidence>